<organism evidence="1 2">
    <name type="scientific">Nitrosomonas communis</name>
    <dbReference type="NCBI Taxonomy" id="44574"/>
    <lineage>
        <taxon>Bacteria</taxon>
        <taxon>Pseudomonadati</taxon>
        <taxon>Pseudomonadota</taxon>
        <taxon>Betaproteobacteria</taxon>
        <taxon>Nitrosomonadales</taxon>
        <taxon>Nitrosomonadaceae</taxon>
        <taxon>Nitrosomonas</taxon>
    </lineage>
</organism>
<dbReference type="Proteomes" id="UP000183454">
    <property type="component" value="Unassembled WGS sequence"/>
</dbReference>
<gene>
    <name evidence="1" type="ORF">SAMN05421882_101713</name>
</gene>
<evidence type="ECO:0000313" key="1">
    <source>
        <dbReference type="EMBL" id="SDW57810.1"/>
    </source>
</evidence>
<protein>
    <submittedName>
        <fullName evidence="1">Uncharacterized protein</fullName>
    </submittedName>
</protein>
<evidence type="ECO:0000313" key="2">
    <source>
        <dbReference type="Proteomes" id="UP000183454"/>
    </source>
</evidence>
<name>A0A1H2UP06_9PROT</name>
<reference evidence="1 2" key="1">
    <citation type="submission" date="2016-10" db="EMBL/GenBank/DDBJ databases">
        <authorList>
            <person name="de Groot N.N."/>
        </authorList>
    </citation>
    <scope>NUCLEOTIDE SEQUENCE [LARGE SCALE GENOMIC DNA]</scope>
    <source>
        <strain evidence="1 2">Nm110</strain>
    </source>
</reference>
<accession>A0A1H2UP06</accession>
<dbReference type="AlphaFoldDB" id="A0A1H2UP06"/>
<proteinExistence type="predicted"/>
<dbReference type="EMBL" id="FNNH01000017">
    <property type="protein sequence ID" value="SDW57810.1"/>
    <property type="molecule type" value="Genomic_DNA"/>
</dbReference>
<sequence length="55" mass="6458">MLNIISIESIRNIYRSNIVVANIEFILLFVNKVELATAKNWEMLICQSFHCRTLM</sequence>